<dbReference type="Proteomes" id="UP000557566">
    <property type="component" value="Unassembled WGS sequence"/>
</dbReference>
<proteinExistence type="predicted"/>
<dbReference type="EMBL" id="JAAVMX010000002">
    <property type="protein sequence ID" value="KAF4511998.1"/>
    <property type="molecule type" value="Genomic_DNA"/>
</dbReference>
<evidence type="ECO:0000313" key="3">
    <source>
        <dbReference type="Proteomes" id="UP000557566"/>
    </source>
</evidence>
<protein>
    <submittedName>
        <fullName evidence="2">Uncharacterized protein</fullName>
    </submittedName>
</protein>
<comment type="caution">
    <text evidence="2">The sequence shown here is derived from an EMBL/GenBank/DDBJ whole genome shotgun (WGS) entry which is preliminary data.</text>
</comment>
<evidence type="ECO:0000256" key="1">
    <source>
        <dbReference type="SAM" id="MobiDB-lite"/>
    </source>
</evidence>
<sequence length="71" mass="7905">MRREMRSRRAKTRAAGAVTTPWSVGAASTEMGDAVSRQAGSRWRSVDGSRRVRFVGGSREDPSAVSRYRYL</sequence>
<name>A0A8H4V8M5_9HYPO</name>
<gene>
    <name evidence="2" type="ORF">G6O67_001187</name>
</gene>
<reference evidence="2 3" key="1">
    <citation type="journal article" date="2020" name="Genome Biol. Evol.">
        <title>A new high-quality draft genome assembly of the Chinese cordyceps Ophiocordyceps sinensis.</title>
        <authorList>
            <person name="Shu R."/>
            <person name="Zhang J."/>
            <person name="Meng Q."/>
            <person name="Zhang H."/>
            <person name="Zhou G."/>
            <person name="Li M."/>
            <person name="Wu P."/>
            <person name="Zhao Y."/>
            <person name="Chen C."/>
            <person name="Qin Q."/>
        </authorList>
    </citation>
    <scope>NUCLEOTIDE SEQUENCE [LARGE SCALE GENOMIC DNA]</scope>
    <source>
        <strain evidence="2 3">IOZ07</strain>
    </source>
</reference>
<feature type="compositionally biased region" description="Basic residues" evidence="1">
    <location>
        <begin position="1"/>
        <end position="12"/>
    </location>
</feature>
<evidence type="ECO:0000313" key="2">
    <source>
        <dbReference type="EMBL" id="KAF4511998.1"/>
    </source>
</evidence>
<accession>A0A8H4V8M5</accession>
<keyword evidence="3" id="KW-1185">Reference proteome</keyword>
<dbReference type="AlphaFoldDB" id="A0A8H4V8M5"/>
<feature type="region of interest" description="Disordered" evidence="1">
    <location>
        <begin position="1"/>
        <end position="42"/>
    </location>
</feature>
<organism evidence="2 3">
    <name type="scientific">Ophiocordyceps sinensis</name>
    <dbReference type="NCBI Taxonomy" id="72228"/>
    <lineage>
        <taxon>Eukaryota</taxon>
        <taxon>Fungi</taxon>
        <taxon>Dikarya</taxon>
        <taxon>Ascomycota</taxon>
        <taxon>Pezizomycotina</taxon>
        <taxon>Sordariomycetes</taxon>
        <taxon>Hypocreomycetidae</taxon>
        <taxon>Hypocreales</taxon>
        <taxon>Ophiocordycipitaceae</taxon>
        <taxon>Ophiocordyceps</taxon>
    </lineage>
</organism>